<gene>
    <name evidence="1" type="ORF">J2Z22_001580</name>
</gene>
<keyword evidence="2" id="KW-1185">Reference proteome</keyword>
<organism evidence="1 2">
    <name type="scientific">Paenibacillus forsythiae</name>
    <dbReference type="NCBI Taxonomy" id="365616"/>
    <lineage>
        <taxon>Bacteria</taxon>
        <taxon>Bacillati</taxon>
        <taxon>Bacillota</taxon>
        <taxon>Bacilli</taxon>
        <taxon>Bacillales</taxon>
        <taxon>Paenibacillaceae</taxon>
        <taxon>Paenibacillus</taxon>
    </lineage>
</organism>
<accession>A0ABU3H8Q6</accession>
<evidence type="ECO:0000313" key="1">
    <source>
        <dbReference type="EMBL" id="MDT3426060.1"/>
    </source>
</evidence>
<dbReference type="Pfam" id="PF14337">
    <property type="entry name" value="Abi_alpha"/>
    <property type="match status" value="1"/>
</dbReference>
<dbReference type="RefSeq" id="WP_025698080.1">
    <property type="nucleotide sequence ID" value="NZ_JAUSUY010000005.1"/>
</dbReference>
<protein>
    <recommendedName>
        <fullName evidence="3">DUF4393 domain-containing protein</fullName>
    </recommendedName>
</protein>
<sequence>MTENKTDFSLINIGAPKFLENATSEPAKEIGRTLANLVWVVFSRVNMPIEKLRIKQAVSLKKFELEITEQLNNIPEENLLEPQLSIVGPALEATKYYIEEDEIRQMFAKLIGSSMDNRHSSQTHHSFVEIIKQMSPLDAQNLRSFGNMANKPIANYINHVQPSGSGPLQVNVYLENEDCNDLCQVAISISNLQRLGIVSLIFDGSYLNGLDIYKKHEEHDFYKSFKEMYQQANNTILPENYMPIRELGIEIQKGIISLTPLGEALKRVCID</sequence>
<evidence type="ECO:0008006" key="3">
    <source>
        <dbReference type="Google" id="ProtNLM"/>
    </source>
</evidence>
<dbReference type="InterPro" id="IPR025506">
    <property type="entry name" value="Abi_alpha"/>
</dbReference>
<evidence type="ECO:0000313" key="2">
    <source>
        <dbReference type="Proteomes" id="UP001248709"/>
    </source>
</evidence>
<comment type="caution">
    <text evidence="1">The sequence shown here is derived from an EMBL/GenBank/DDBJ whole genome shotgun (WGS) entry which is preliminary data.</text>
</comment>
<dbReference type="Proteomes" id="UP001248709">
    <property type="component" value="Unassembled WGS sequence"/>
</dbReference>
<reference evidence="1 2" key="1">
    <citation type="submission" date="2023-07" db="EMBL/GenBank/DDBJ databases">
        <title>Genomic Encyclopedia of Type Strains, Phase IV (KMG-IV): sequencing the most valuable type-strain genomes for metagenomic binning, comparative biology and taxonomic classification.</title>
        <authorList>
            <person name="Goeker M."/>
        </authorList>
    </citation>
    <scope>NUCLEOTIDE SEQUENCE [LARGE SCALE GENOMIC DNA]</scope>
    <source>
        <strain evidence="1 2">T98</strain>
    </source>
</reference>
<proteinExistence type="predicted"/>
<name>A0ABU3H8Q6_9BACL</name>
<dbReference type="Gene3D" id="3.30.110.190">
    <property type="match status" value="1"/>
</dbReference>
<dbReference type="EMBL" id="JAUSUY010000005">
    <property type="protein sequence ID" value="MDT3426060.1"/>
    <property type="molecule type" value="Genomic_DNA"/>
</dbReference>